<feature type="compositionally biased region" description="Basic and acidic residues" evidence="1">
    <location>
        <begin position="129"/>
        <end position="138"/>
    </location>
</feature>
<dbReference type="AlphaFoldDB" id="A0AAV0WFC5"/>
<gene>
    <name evidence="2" type="ORF">MEUPH1_LOCUS10468</name>
</gene>
<evidence type="ECO:0000313" key="3">
    <source>
        <dbReference type="Proteomes" id="UP001160148"/>
    </source>
</evidence>
<reference evidence="2 3" key="1">
    <citation type="submission" date="2023-01" db="EMBL/GenBank/DDBJ databases">
        <authorList>
            <person name="Whitehead M."/>
        </authorList>
    </citation>
    <scope>NUCLEOTIDE SEQUENCE [LARGE SCALE GENOMIC DNA]</scope>
</reference>
<accession>A0AAV0WFC5</accession>
<organism evidence="2 3">
    <name type="scientific">Macrosiphum euphorbiae</name>
    <name type="common">potato aphid</name>
    <dbReference type="NCBI Taxonomy" id="13131"/>
    <lineage>
        <taxon>Eukaryota</taxon>
        <taxon>Metazoa</taxon>
        <taxon>Ecdysozoa</taxon>
        <taxon>Arthropoda</taxon>
        <taxon>Hexapoda</taxon>
        <taxon>Insecta</taxon>
        <taxon>Pterygota</taxon>
        <taxon>Neoptera</taxon>
        <taxon>Paraneoptera</taxon>
        <taxon>Hemiptera</taxon>
        <taxon>Sternorrhyncha</taxon>
        <taxon>Aphidomorpha</taxon>
        <taxon>Aphidoidea</taxon>
        <taxon>Aphididae</taxon>
        <taxon>Macrosiphini</taxon>
        <taxon>Macrosiphum</taxon>
    </lineage>
</organism>
<protein>
    <submittedName>
        <fullName evidence="2">Uncharacterized protein</fullName>
    </submittedName>
</protein>
<feature type="compositionally biased region" description="Basic and acidic residues" evidence="1">
    <location>
        <begin position="435"/>
        <end position="445"/>
    </location>
</feature>
<feature type="compositionally biased region" description="Pro residues" evidence="1">
    <location>
        <begin position="168"/>
        <end position="187"/>
    </location>
</feature>
<feature type="region of interest" description="Disordered" evidence="1">
    <location>
        <begin position="355"/>
        <end position="445"/>
    </location>
</feature>
<feature type="compositionally biased region" description="Low complexity" evidence="1">
    <location>
        <begin position="59"/>
        <end position="76"/>
    </location>
</feature>
<dbReference type="Proteomes" id="UP001160148">
    <property type="component" value="Unassembled WGS sequence"/>
</dbReference>
<evidence type="ECO:0000313" key="2">
    <source>
        <dbReference type="EMBL" id="CAI6354471.1"/>
    </source>
</evidence>
<name>A0AAV0WFC5_9HEMI</name>
<keyword evidence="3" id="KW-1185">Reference proteome</keyword>
<evidence type="ECO:0000256" key="1">
    <source>
        <dbReference type="SAM" id="MobiDB-lite"/>
    </source>
</evidence>
<comment type="caution">
    <text evidence="2">The sequence shown here is derived from an EMBL/GenBank/DDBJ whole genome shotgun (WGS) entry which is preliminary data.</text>
</comment>
<feature type="region of interest" description="Disordered" evidence="1">
    <location>
        <begin position="59"/>
        <end position="305"/>
    </location>
</feature>
<proteinExistence type="predicted"/>
<sequence>MKNTPKFFEQALVALTEKICAGVVRIVSNITTERNYDDLRPLFPNVLCNRQIRLRAGNDNCPRRNNACNRNPQQQNGRPANRGRQPIWGDQEGPRLPPLRLVFRDPSLAQPAAQQTPSRIPVPCPCRPEQPRRQDRPVDLYAGSRLPVPNRPGQAPARIPRNNDRPEPQPGPPACPPAPRPGPPPAPSCDRRGTYDVQPPPCGDQNSRRRSSNAQPEPRDSCAQDIRRGTYDVSQPFAAPQCSRRSSCNPPQPQPQPYGGAGAGNTSGSFTMTGTIRLDGFQGLSPVRPPAPRDRSSSCSRMTDGGINAFIDNPVNFDTVAPRSMAVPGQPYVRIDETAGNTTPENWRQMIDNRSSIGSQGLGLPSPTYDDYRGSRGSSIDSSRLQRWSSSDRQSRPFGLDDSFAMSGASTPCDRPSRARSAAADCGPPVRRNQCRRDTFDRNTR</sequence>
<feature type="compositionally biased region" description="Basic and acidic residues" evidence="1">
    <location>
        <begin position="217"/>
        <end position="230"/>
    </location>
</feature>
<dbReference type="EMBL" id="CARXXK010000002">
    <property type="protein sequence ID" value="CAI6354471.1"/>
    <property type="molecule type" value="Genomic_DNA"/>
</dbReference>